<sequence length="321" mass="35137">MCLVAWSIEQHARFPLVLASNRDEFHERPTAGLAWWPAQADGRQILAGRDLQAGGTWLGLGSRGRLAWLTNIRAPDPQRPDAPTRGMIVPEWLDSPLAPEELWVRTAMAGHNGFNLVALDLVRGRGHWMASDMTSPQRLEAGLYGLSNGHLDEPWPKVVALREAVDAAIAASVAQGTPREHLAERLLAALQRRERAPDEHLPATGVPLEIERGLSSVFIDMPERLYGTRSSTVLVVERVNDGHRSRFETTLIERSIGRAGYPPVRRRVVLSDWPPMPASHPLLEPLGKDRPPAGPGSVPGDRHVVELQAETGTAAAPVTTP</sequence>
<dbReference type="PANTHER" id="PTHR17985:SF8">
    <property type="entry name" value="TRANSPORT AND GOLGI ORGANIZATION PROTEIN 2 HOMOLOG"/>
    <property type="match status" value="1"/>
</dbReference>
<name>A0ABT9FZH0_LEPDI</name>
<protein>
    <submittedName>
        <fullName evidence="2">NRDE family protein</fullName>
    </submittedName>
</protein>
<evidence type="ECO:0000313" key="2">
    <source>
        <dbReference type="EMBL" id="MDP4299565.1"/>
    </source>
</evidence>
<organism evidence="2 3">
    <name type="scientific">Leptothrix discophora</name>
    <dbReference type="NCBI Taxonomy" id="89"/>
    <lineage>
        <taxon>Bacteria</taxon>
        <taxon>Pseudomonadati</taxon>
        <taxon>Pseudomonadota</taxon>
        <taxon>Betaproteobacteria</taxon>
        <taxon>Burkholderiales</taxon>
        <taxon>Sphaerotilaceae</taxon>
        <taxon>Leptothrix</taxon>
    </lineage>
</organism>
<evidence type="ECO:0000313" key="3">
    <source>
        <dbReference type="Proteomes" id="UP001235760"/>
    </source>
</evidence>
<dbReference type="RefSeq" id="WP_305748102.1">
    <property type="nucleotide sequence ID" value="NZ_JAUZEE010000001.1"/>
</dbReference>
<evidence type="ECO:0000256" key="1">
    <source>
        <dbReference type="SAM" id="MobiDB-lite"/>
    </source>
</evidence>
<dbReference type="PANTHER" id="PTHR17985">
    <property type="entry name" value="SER/THR-RICH PROTEIN T10 IN DGCR REGION"/>
    <property type="match status" value="1"/>
</dbReference>
<comment type="caution">
    <text evidence="2">The sequence shown here is derived from an EMBL/GenBank/DDBJ whole genome shotgun (WGS) entry which is preliminary data.</text>
</comment>
<reference evidence="2 3" key="1">
    <citation type="submission" date="2023-08" db="EMBL/GenBank/DDBJ databases">
        <authorList>
            <person name="Roldan D.M."/>
            <person name="Menes R.J."/>
        </authorList>
    </citation>
    <scope>NUCLEOTIDE SEQUENCE [LARGE SCALE GENOMIC DNA]</scope>
    <source>
        <strain evidence="2 3">CCM 2812</strain>
    </source>
</reference>
<dbReference type="EMBL" id="JAUZEE010000001">
    <property type="protein sequence ID" value="MDP4299565.1"/>
    <property type="molecule type" value="Genomic_DNA"/>
</dbReference>
<accession>A0ABT9FZH0</accession>
<keyword evidence="3" id="KW-1185">Reference proteome</keyword>
<feature type="region of interest" description="Disordered" evidence="1">
    <location>
        <begin position="280"/>
        <end position="301"/>
    </location>
</feature>
<dbReference type="InterPro" id="IPR008551">
    <property type="entry name" value="TANGO2"/>
</dbReference>
<proteinExistence type="predicted"/>
<gene>
    <name evidence="2" type="ORF">Q8X39_02885</name>
</gene>
<dbReference type="Pfam" id="PF05742">
    <property type="entry name" value="TANGO2"/>
    <property type="match status" value="1"/>
</dbReference>
<dbReference type="Proteomes" id="UP001235760">
    <property type="component" value="Unassembled WGS sequence"/>
</dbReference>